<gene>
    <name evidence="1" type="ORF">KUCAC02_030889</name>
</gene>
<accession>A0ACB9XK35</accession>
<proteinExistence type="predicted"/>
<evidence type="ECO:0000313" key="2">
    <source>
        <dbReference type="Proteomes" id="UP001057452"/>
    </source>
</evidence>
<dbReference type="Proteomes" id="UP001057452">
    <property type="component" value="Chromosome 5"/>
</dbReference>
<reference evidence="1" key="1">
    <citation type="submission" date="2022-05" db="EMBL/GenBank/DDBJ databases">
        <title>Chromosome-level genome of Chaenocephalus aceratus.</title>
        <authorList>
            <person name="Park H."/>
        </authorList>
    </citation>
    <scope>NUCLEOTIDE SEQUENCE</scope>
    <source>
        <strain evidence="1">KU_202001</strain>
    </source>
</reference>
<dbReference type="EMBL" id="CM043789">
    <property type="protein sequence ID" value="KAI4827500.1"/>
    <property type="molecule type" value="Genomic_DNA"/>
</dbReference>
<organism evidence="1 2">
    <name type="scientific">Chaenocephalus aceratus</name>
    <name type="common">Blackfin icefish</name>
    <name type="synonym">Chaenichthys aceratus</name>
    <dbReference type="NCBI Taxonomy" id="36190"/>
    <lineage>
        <taxon>Eukaryota</taxon>
        <taxon>Metazoa</taxon>
        <taxon>Chordata</taxon>
        <taxon>Craniata</taxon>
        <taxon>Vertebrata</taxon>
        <taxon>Euteleostomi</taxon>
        <taxon>Actinopterygii</taxon>
        <taxon>Neopterygii</taxon>
        <taxon>Teleostei</taxon>
        <taxon>Neoteleostei</taxon>
        <taxon>Acanthomorphata</taxon>
        <taxon>Eupercaria</taxon>
        <taxon>Perciformes</taxon>
        <taxon>Notothenioidei</taxon>
        <taxon>Channichthyidae</taxon>
        <taxon>Chaenocephalus</taxon>
    </lineage>
</organism>
<keyword evidence="2" id="KW-1185">Reference proteome</keyword>
<name>A0ACB9XK35_CHAAC</name>
<comment type="caution">
    <text evidence="1">The sequence shown here is derived from an EMBL/GenBank/DDBJ whole genome shotgun (WGS) entry which is preliminary data.</text>
</comment>
<protein>
    <submittedName>
        <fullName evidence="1">Uncharacterized protein</fullName>
    </submittedName>
</protein>
<evidence type="ECO:0000313" key="1">
    <source>
        <dbReference type="EMBL" id="KAI4827500.1"/>
    </source>
</evidence>
<sequence>MWWNMHVSVKRPMHGTQTSSGLSQGVPSPLGKSYVFDQVFPTNTTQIQVYNTCAKQIVKDVLGGYNGTIFAYGQTSSGKTHTMEGNLHDPQGMGIIPRIAEDIFEHIFAMDENLEFHIKVSYFEIYMDKIRDLLDVTKTNLSVHEDKHRVPYVKGCTERFVTSPEEVMDVIDEGKASRHVAVTNMNEHSSRSHSIFLINIKQENVETEQKLCGKLYLVDLAGSEKVSKTGAEGAVLDEAKNINRSLSALGNVISALAEGTKSHVPYRDSKMTRILQDSLGGNCRTTMFICCSPSSYNDVETKSTLMFGQRAKTIRNTVSARTSLSEAVELEQLSPEDIPLVPPESEEPEERQKYEAEIRKLYKQMDEKDDEINHQSQMVEKLKEQMLDQEELLASSRGDSEKVQSDLGRLQTENQSAKAEVKEVLQALEELAVNYDQRSLEVEERSVQKKLLAEELTKKVAQLKAVEAELSRIQEVSSHQRKRITEILNSLMRDLSEFSTIVGNRDIKLPVEITGSIEEEFTVARLYISKIKSEVKSMLKRCRHLESHQMECHRKMEETGRELSSCQLLISQVLCSLVYFLHLRRCVLVFSTRAKIASLTDYMQNVELKKRKLEDSYDSLSEELAKLQAQESMALVTSGENPSSVQDSCDIKRALEQQMDSVACEKINENQKIIDDLTDCNQKQELELEQLHYDFQHLRSQEHHKSRQLEELTFLHERHEQSKRDLKGLEDTVARELYTLHNLRKLFVQDLTTRVRKSAQLELDERGGYISQKQKISFLENNLDQLTKVHKQLVRDNADLRCELPKLEKRLRSTAERVKALEVALKEAKEGAMKDRHRYQQEVERIKDVMRVRNPFRRPHAAHIEMTAKPVRAGHSCSPTNPFYIRGYSDHPVDDSHDNEAQDSDSHDNEAQDSDSHDNEAQDSDSHDNEAQDSDSHDNEAQDSDSHDNGPQDSVAQDNM</sequence>